<dbReference type="EMBL" id="CM007390">
    <property type="protein sequence ID" value="ONK56280.1"/>
    <property type="molecule type" value="Genomic_DNA"/>
</dbReference>
<feature type="chain" id="PRO_5036372314" evidence="1">
    <location>
        <begin position="23"/>
        <end position="70"/>
    </location>
</feature>
<evidence type="ECO:0000313" key="4">
    <source>
        <dbReference type="Proteomes" id="UP000243459"/>
    </source>
</evidence>
<evidence type="ECO:0000313" key="2">
    <source>
        <dbReference type="EMBL" id="ONK56280.1"/>
    </source>
</evidence>
<protein>
    <submittedName>
        <fullName evidence="3">Uncharacterized protein</fullName>
    </submittedName>
</protein>
<feature type="non-terminal residue" evidence="3">
    <location>
        <position position="70"/>
    </location>
</feature>
<dbReference type="Gramene" id="ONK58237">
    <property type="protein sequence ID" value="ONK58237"/>
    <property type="gene ID" value="A4U43_C09F10010"/>
</dbReference>
<organism evidence="3 4">
    <name type="scientific">Asparagus officinalis</name>
    <name type="common">Garden asparagus</name>
    <dbReference type="NCBI Taxonomy" id="4686"/>
    <lineage>
        <taxon>Eukaryota</taxon>
        <taxon>Viridiplantae</taxon>
        <taxon>Streptophyta</taxon>
        <taxon>Embryophyta</taxon>
        <taxon>Tracheophyta</taxon>
        <taxon>Spermatophyta</taxon>
        <taxon>Magnoliopsida</taxon>
        <taxon>Liliopsida</taxon>
        <taxon>Asparagales</taxon>
        <taxon>Asparagaceae</taxon>
        <taxon>Asparagoideae</taxon>
        <taxon>Asparagus</taxon>
    </lineage>
</organism>
<evidence type="ECO:0000313" key="3">
    <source>
        <dbReference type="EMBL" id="ONK58237.1"/>
    </source>
</evidence>
<dbReference type="Proteomes" id="UP000243459">
    <property type="component" value="Chromosome 10"/>
</dbReference>
<dbReference type="EMBL" id="CM007389">
    <property type="protein sequence ID" value="ONK58237.1"/>
    <property type="molecule type" value="Genomic_DNA"/>
</dbReference>
<dbReference type="AlphaFoldDB" id="A0A5P1E9V1"/>
<dbReference type="Proteomes" id="UP000243459">
    <property type="component" value="Chromosome 9"/>
</dbReference>
<gene>
    <name evidence="3" type="ORF">A4U43_C09F10010</name>
    <name evidence="2" type="ORF">A4U43_C10F6010</name>
</gene>
<keyword evidence="1" id="KW-0732">Signal</keyword>
<dbReference type="Gramene" id="ONK56280">
    <property type="protein sequence ID" value="ONK56280"/>
    <property type="gene ID" value="A4U43_C10F6010"/>
</dbReference>
<feature type="non-terminal residue" evidence="3">
    <location>
        <position position="1"/>
    </location>
</feature>
<accession>A0A5P1E9V1</accession>
<proteinExistence type="predicted"/>
<name>A0A5P1E9V1_ASPOF</name>
<reference evidence="4" key="2">
    <citation type="journal article" date="2017" name="Nat. Commun.">
        <title>The asparagus genome sheds light on the origin and evolution of a young Y chromosome.</title>
        <authorList>
            <person name="Harkess A."/>
            <person name="Zhou J."/>
            <person name="Xu C."/>
            <person name="Bowers J.E."/>
            <person name="Van der Hulst R."/>
            <person name="Ayyampalayam S."/>
            <person name="Mercati F."/>
            <person name="Riccardi P."/>
            <person name="McKain M.R."/>
            <person name="Kakrana A."/>
            <person name="Tang H."/>
            <person name="Ray J."/>
            <person name="Groenendijk J."/>
            <person name="Arikit S."/>
            <person name="Mathioni S.M."/>
            <person name="Nakano M."/>
            <person name="Shan H."/>
            <person name="Telgmann-Rauber A."/>
            <person name="Kanno A."/>
            <person name="Yue Z."/>
            <person name="Chen H."/>
            <person name="Li W."/>
            <person name="Chen Y."/>
            <person name="Xu X."/>
            <person name="Zhang Y."/>
            <person name="Luo S."/>
            <person name="Chen H."/>
            <person name="Gao J."/>
            <person name="Mao Z."/>
            <person name="Pires J.C."/>
            <person name="Luo M."/>
            <person name="Kudrna D."/>
            <person name="Wing R.A."/>
            <person name="Meyers B.C."/>
            <person name="Yi K."/>
            <person name="Kong H."/>
            <person name="Lavrijsen P."/>
            <person name="Sunseri F."/>
            <person name="Falavigna A."/>
            <person name="Ye Y."/>
            <person name="Leebens-Mack J.H."/>
            <person name="Chen G."/>
        </authorList>
    </citation>
    <scope>NUCLEOTIDE SEQUENCE [LARGE SCALE GENOMIC DNA]</scope>
    <source>
        <strain evidence="4">cv. DH0086</strain>
    </source>
</reference>
<sequence>NPTDCRSSLLAFLLILMEPSPAAKLAAQSSKPRLFTGSSSYLDEDLDIIELSGPSSSSWNTNNQKRKRTQ</sequence>
<keyword evidence="4" id="KW-1185">Reference proteome</keyword>
<evidence type="ECO:0000256" key="1">
    <source>
        <dbReference type="SAM" id="SignalP"/>
    </source>
</evidence>
<reference evidence="3" key="1">
    <citation type="submission" date="2016-10" db="EMBL/GenBank/DDBJ databases">
        <title>The evolution of sex chromosomes in Asparagus.</title>
        <authorList>
            <person name="Leebens-Mack J."/>
            <person name="Bowers J."/>
            <person name="Harkess A."/>
            <person name="Ayyampalayam S."/>
        </authorList>
    </citation>
    <scope>NUCLEOTIDE SEQUENCE [LARGE SCALE GENOMIC DNA]</scope>
    <source>
        <tissue evidence="3">Spear</tissue>
    </source>
</reference>
<feature type="signal peptide" evidence="1">
    <location>
        <begin position="1"/>
        <end position="22"/>
    </location>
</feature>